<evidence type="ECO:0000313" key="1">
    <source>
        <dbReference type="EMBL" id="TNN74742.1"/>
    </source>
</evidence>
<reference evidence="1 2" key="1">
    <citation type="submission" date="2019-03" db="EMBL/GenBank/DDBJ databases">
        <title>First draft genome of Liparis tanakae, snailfish: a comprehensive survey of snailfish specific genes.</title>
        <authorList>
            <person name="Kim W."/>
            <person name="Song I."/>
            <person name="Jeong J.-H."/>
            <person name="Kim D."/>
            <person name="Kim S."/>
            <person name="Ryu S."/>
            <person name="Song J.Y."/>
            <person name="Lee S.K."/>
        </authorList>
    </citation>
    <scope>NUCLEOTIDE SEQUENCE [LARGE SCALE GENOMIC DNA]</scope>
    <source>
        <tissue evidence="1">Muscle</tissue>
    </source>
</reference>
<dbReference type="Proteomes" id="UP000314294">
    <property type="component" value="Unassembled WGS sequence"/>
</dbReference>
<sequence>MSPSHSLLLLREINQSNPGDAYCSGNVCLYSCLNRNAATQPHRRVEIHLRLDLAVGPGFSPARRSTPHSTPPCIGSPVAFHSMVMPDIVSSAEFNH</sequence>
<evidence type="ECO:0000313" key="2">
    <source>
        <dbReference type="Proteomes" id="UP000314294"/>
    </source>
</evidence>
<protein>
    <submittedName>
        <fullName evidence="1">Uncharacterized protein</fullName>
    </submittedName>
</protein>
<dbReference type="AlphaFoldDB" id="A0A4Z2IBF3"/>
<organism evidence="1 2">
    <name type="scientific">Liparis tanakae</name>
    <name type="common">Tanaka's snailfish</name>
    <dbReference type="NCBI Taxonomy" id="230148"/>
    <lineage>
        <taxon>Eukaryota</taxon>
        <taxon>Metazoa</taxon>
        <taxon>Chordata</taxon>
        <taxon>Craniata</taxon>
        <taxon>Vertebrata</taxon>
        <taxon>Euteleostomi</taxon>
        <taxon>Actinopterygii</taxon>
        <taxon>Neopterygii</taxon>
        <taxon>Teleostei</taxon>
        <taxon>Neoteleostei</taxon>
        <taxon>Acanthomorphata</taxon>
        <taxon>Eupercaria</taxon>
        <taxon>Perciformes</taxon>
        <taxon>Cottioidei</taxon>
        <taxon>Cottales</taxon>
        <taxon>Liparidae</taxon>
        <taxon>Liparis</taxon>
    </lineage>
</organism>
<keyword evidence="2" id="KW-1185">Reference proteome</keyword>
<proteinExistence type="predicted"/>
<comment type="caution">
    <text evidence="1">The sequence shown here is derived from an EMBL/GenBank/DDBJ whole genome shotgun (WGS) entry which is preliminary data.</text>
</comment>
<dbReference type="EMBL" id="SRLO01000111">
    <property type="protein sequence ID" value="TNN74742.1"/>
    <property type="molecule type" value="Genomic_DNA"/>
</dbReference>
<gene>
    <name evidence="1" type="ORF">EYF80_015060</name>
</gene>
<name>A0A4Z2IBF3_9TELE</name>
<accession>A0A4Z2IBF3</accession>